<proteinExistence type="predicted"/>
<dbReference type="Proteomes" id="UP001183615">
    <property type="component" value="Unassembled WGS sequence"/>
</dbReference>
<dbReference type="InterPro" id="IPR011009">
    <property type="entry name" value="Kinase-like_dom_sf"/>
</dbReference>
<keyword evidence="3" id="KW-1185">Reference proteome</keyword>
<feature type="domain" description="Aminoglycoside phosphotransferase" evidence="1">
    <location>
        <begin position="44"/>
        <end position="219"/>
    </location>
</feature>
<dbReference type="Pfam" id="PF01636">
    <property type="entry name" value="APH"/>
    <property type="match status" value="1"/>
</dbReference>
<protein>
    <submittedName>
        <fullName evidence="2">Aminoglycoside phosphotransferase family protein</fullName>
    </submittedName>
</protein>
<gene>
    <name evidence="2" type="ORF">RM779_19110</name>
</gene>
<evidence type="ECO:0000259" key="1">
    <source>
        <dbReference type="Pfam" id="PF01636"/>
    </source>
</evidence>
<dbReference type="SUPFAM" id="SSF56112">
    <property type="entry name" value="Protein kinase-like (PK-like)"/>
    <property type="match status" value="1"/>
</dbReference>
<dbReference type="RefSeq" id="WP_311618944.1">
    <property type="nucleotide sequence ID" value="NZ_JAVREV010000010.1"/>
</dbReference>
<sequence>MEPLELRRAVEAGRVTASELGLQVDDVVVIHNSDRVALRLVPCDVLARVAPPGHLADSEFEAEVARRLVDVDAPVAELDPRVDPRVHVRDAFAISLWTYYEPAESEIAPADYANVLLRQHAALRQIDLDAPHFTDRVAVALREVNDRERSPELSDSDREFLSDTLSGLSAAISTEKAGDQLLHGEPHPGNLLNTRRGPLFVDLATCCRGPVEFDLAHAPEEVGRHYPGADQFLIHRCRALTWSIFSAWRWRRDDQMPDRDHWRTEGLDQVRAALERCGLG</sequence>
<comment type="caution">
    <text evidence="2">The sequence shown here is derived from an EMBL/GenBank/DDBJ whole genome shotgun (WGS) entry which is preliminary data.</text>
</comment>
<dbReference type="InterPro" id="IPR002575">
    <property type="entry name" value="Aminoglycoside_PTrfase"/>
</dbReference>
<accession>A0ABU2S6T4</accession>
<name>A0ABU2S6T4_9ACTN</name>
<reference evidence="3" key="1">
    <citation type="submission" date="2023-07" db="EMBL/GenBank/DDBJ databases">
        <title>30 novel species of actinomycetes from the DSMZ collection.</title>
        <authorList>
            <person name="Nouioui I."/>
        </authorList>
    </citation>
    <scope>NUCLEOTIDE SEQUENCE [LARGE SCALE GENOMIC DNA]</scope>
    <source>
        <strain evidence="3">DSM 41886</strain>
    </source>
</reference>
<evidence type="ECO:0000313" key="2">
    <source>
        <dbReference type="EMBL" id="MDT0444692.1"/>
    </source>
</evidence>
<organism evidence="2 3">
    <name type="scientific">Streptomyces johnsoniae</name>
    <dbReference type="NCBI Taxonomy" id="3075532"/>
    <lineage>
        <taxon>Bacteria</taxon>
        <taxon>Bacillati</taxon>
        <taxon>Actinomycetota</taxon>
        <taxon>Actinomycetes</taxon>
        <taxon>Kitasatosporales</taxon>
        <taxon>Streptomycetaceae</taxon>
        <taxon>Streptomyces</taxon>
    </lineage>
</organism>
<evidence type="ECO:0000313" key="3">
    <source>
        <dbReference type="Proteomes" id="UP001183615"/>
    </source>
</evidence>
<dbReference type="EMBL" id="JAVREV010000010">
    <property type="protein sequence ID" value="MDT0444692.1"/>
    <property type="molecule type" value="Genomic_DNA"/>
</dbReference>